<accession>A0A523UUN8</accession>
<dbReference type="GO" id="GO:0004197">
    <property type="term" value="F:cysteine-type endopeptidase activity"/>
    <property type="evidence" value="ECO:0007669"/>
    <property type="project" value="InterPro"/>
</dbReference>
<dbReference type="AlphaFoldDB" id="A0A523UUN8"/>
<dbReference type="Pfam" id="PF13860">
    <property type="entry name" value="FlgD_ig"/>
    <property type="match status" value="1"/>
</dbReference>
<dbReference type="InterPro" id="IPR013783">
    <property type="entry name" value="Ig-like_fold"/>
</dbReference>
<feature type="domain" description="Gingipain" evidence="3">
    <location>
        <begin position="238"/>
        <end position="585"/>
    </location>
</feature>
<dbReference type="InterPro" id="IPR029031">
    <property type="entry name" value="Gingipain_N_sf"/>
</dbReference>
<dbReference type="EMBL" id="SOJN01000062">
    <property type="protein sequence ID" value="TET46245.1"/>
    <property type="molecule type" value="Genomic_DNA"/>
</dbReference>
<keyword evidence="1 2" id="KW-0732">Signal</keyword>
<dbReference type="Gene3D" id="3.40.50.10390">
    <property type="entry name" value="Gingipain r, domain 1"/>
    <property type="match status" value="1"/>
</dbReference>
<dbReference type="InterPro" id="IPR029030">
    <property type="entry name" value="Caspase-like_dom_sf"/>
</dbReference>
<dbReference type="Proteomes" id="UP000315525">
    <property type="component" value="Unassembled WGS sequence"/>
</dbReference>
<name>A0A523UUN8_UNCT6</name>
<evidence type="ECO:0000259" key="4">
    <source>
        <dbReference type="Pfam" id="PF08126"/>
    </source>
</evidence>
<feature type="chain" id="PRO_5021909358" description="T9SS type A sorting domain-containing protein" evidence="2">
    <location>
        <begin position="25"/>
        <end position="985"/>
    </location>
</feature>
<evidence type="ECO:0000259" key="5">
    <source>
        <dbReference type="Pfam" id="PF13860"/>
    </source>
</evidence>
<dbReference type="InterPro" id="IPR038490">
    <property type="entry name" value="Gingipain_propep_sf"/>
</dbReference>
<dbReference type="InterPro" id="IPR012600">
    <property type="entry name" value="Propeptide_C25"/>
</dbReference>
<reference evidence="6 7" key="1">
    <citation type="submission" date="2019-03" db="EMBL/GenBank/DDBJ databases">
        <title>Metabolic potential of uncultured bacteria and archaea associated with petroleum seepage in deep-sea sediments.</title>
        <authorList>
            <person name="Dong X."/>
            <person name="Hubert C."/>
        </authorList>
    </citation>
    <scope>NUCLEOTIDE SEQUENCE [LARGE SCALE GENOMIC DNA]</scope>
    <source>
        <strain evidence="6">E44_bin18</strain>
    </source>
</reference>
<sequence length="985" mass="108285">MHRALSVVAALAAAFLLTAGPTSAFWTNTDYSAVPDPRIELVESSASGCILEIYVPRIWVEDVTDNGQLFQKLSLTGAGTAGRIGEPGLPVYARWLSLPTTSSLTAELVEAEYIELDGYNIYPVQKPLPELVEEPQTFTINLGAYSRDRYLPENRVAVGDPCILRNLRMAQVSVYPIQFNPVKRKIRVATRMRVKVTFDGHSNKNVLRRTDTGTKAFQLLQKDFILNYRPTGEHPGSYLIITADTFASAIQPLADWKSQKGLPTVLTKLSEIPPGDSAAIHDHIRNAYESWPVPPEYVLLAGDVEFLPTGMHPGIYPPPWGYYFEFGTDHCFSLVAGDDIFSDLFIGRLPVNSAEECSVVVAKLLDYEVTPDSTNTIWFEHASTVGVKQSGRIFQRTCRTIRNIMLSSGYTQVDTLFEGSSPPGFATPQDISDSLNQGRTFLVFRGHGGQDGWWTDGHFNILSTEHVDTLKNARSCPIVIAPTCLANAFFDEAQECMGEAFLLQNNGSAGYFGATDVSYSFWNDSLAIGIFRGIFEEGAYHFQQACNYGKLHMEKYFPLSDPDTAEITTQEFFFMNILGDPELPLLTDTPKPLAVTHEDTIGRGPQQLSVYVESQLVPVRDALVCARKGAEVYASGYTDGAGLINLDVNPITKGDMDITATAQNSFPYTGGIAVIGAPAAPILISPADEALLADTIPQFLWTTTAGDSGTYELTLARDSAFTVDPVVVDSLTDTTYSFPTGLEDGIYFWGVQAFDDDQVGSGYQDHPFSFTVDCTPPEFSNTTTISDTSYQGPFDIYSMITDLSGVSSPTLHFRVTPDSGWSAVLMDSATAPDSFHAQIPAQISGVTVNFYLSASDNSDPANSSTDPADAPTTYYFFNIIAVGIEEMKRVHLPQVFSLGQATPNPFESKTWISYQVPEKCRVRMAVHDAAGRLIREIVDETLEPGYYRAMWKGVDSAGNRMPAGVYFCRMYTSEFCESIKVLHLR</sequence>
<dbReference type="Gene3D" id="2.60.40.3800">
    <property type="match status" value="1"/>
</dbReference>
<evidence type="ECO:0000256" key="2">
    <source>
        <dbReference type="SAM" id="SignalP"/>
    </source>
</evidence>
<organism evidence="6 7">
    <name type="scientific">candidate division TA06 bacterium</name>
    <dbReference type="NCBI Taxonomy" id="2250710"/>
    <lineage>
        <taxon>Bacteria</taxon>
        <taxon>Bacteria division TA06</taxon>
    </lineage>
</organism>
<evidence type="ECO:0000256" key="1">
    <source>
        <dbReference type="ARBA" id="ARBA00022729"/>
    </source>
</evidence>
<evidence type="ECO:0008006" key="8">
    <source>
        <dbReference type="Google" id="ProtNLM"/>
    </source>
</evidence>
<dbReference type="InterPro" id="IPR025965">
    <property type="entry name" value="FlgD/Vpr_Ig-like"/>
</dbReference>
<dbReference type="InterPro" id="IPR001769">
    <property type="entry name" value="Gingipain"/>
</dbReference>
<dbReference type="SUPFAM" id="SSF52129">
    <property type="entry name" value="Caspase-like"/>
    <property type="match status" value="1"/>
</dbReference>
<dbReference type="Gene3D" id="2.60.40.10">
    <property type="entry name" value="Immunoglobulins"/>
    <property type="match status" value="2"/>
</dbReference>
<protein>
    <recommendedName>
        <fullName evidence="8">T9SS type A sorting domain-containing protein</fullName>
    </recommendedName>
</protein>
<feature type="domain" description="Gingipain propeptide" evidence="4">
    <location>
        <begin position="35"/>
        <end position="229"/>
    </location>
</feature>
<evidence type="ECO:0000313" key="6">
    <source>
        <dbReference type="EMBL" id="TET46245.1"/>
    </source>
</evidence>
<comment type="caution">
    <text evidence="6">The sequence shown here is derived from an EMBL/GenBank/DDBJ whole genome shotgun (WGS) entry which is preliminary data.</text>
</comment>
<dbReference type="GO" id="GO:0006508">
    <property type="term" value="P:proteolysis"/>
    <property type="evidence" value="ECO:0007669"/>
    <property type="project" value="InterPro"/>
</dbReference>
<gene>
    <name evidence="6" type="ORF">E3J62_04755</name>
</gene>
<evidence type="ECO:0000259" key="3">
    <source>
        <dbReference type="Pfam" id="PF01364"/>
    </source>
</evidence>
<dbReference type="Pfam" id="PF08126">
    <property type="entry name" value="Propeptide_C25"/>
    <property type="match status" value="1"/>
</dbReference>
<dbReference type="Gene3D" id="3.40.50.1460">
    <property type="match status" value="1"/>
</dbReference>
<feature type="signal peptide" evidence="2">
    <location>
        <begin position="1"/>
        <end position="24"/>
    </location>
</feature>
<dbReference type="Pfam" id="PF01364">
    <property type="entry name" value="Peptidase_C25"/>
    <property type="match status" value="1"/>
</dbReference>
<dbReference type="Gene3D" id="2.60.40.4070">
    <property type="match status" value="1"/>
</dbReference>
<feature type="domain" description="FlgD/Vpr Ig-like" evidence="5">
    <location>
        <begin position="922"/>
        <end position="971"/>
    </location>
</feature>
<proteinExistence type="predicted"/>
<evidence type="ECO:0000313" key="7">
    <source>
        <dbReference type="Proteomes" id="UP000315525"/>
    </source>
</evidence>